<keyword evidence="3" id="KW-1185">Reference proteome</keyword>
<accession>A0A2G7FTP3</accession>
<proteinExistence type="predicted"/>
<protein>
    <submittedName>
        <fullName evidence="2">Uncharacterized protein</fullName>
    </submittedName>
</protein>
<comment type="caution">
    <text evidence="2">The sequence shown here is derived from an EMBL/GenBank/DDBJ whole genome shotgun (WGS) entry which is preliminary data.</text>
</comment>
<dbReference type="AlphaFoldDB" id="A0A2G7FTP3"/>
<sequence length="145" mass="16301">MKLLSVLASTFLTVAAIPYSSQSQGRFEIVDLPDPKNWVAGRRLFPANVIAGYNAAYDQYDAESWADYVLNKCYGYHDCTSTITFSAINSGTPKDRFWFGYVFRGGPTTPNDYKRDWNPLSAVEDSIAFTTEGDNDIMQLQTQLK</sequence>
<evidence type="ECO:0000313" key="3">
    <source>
        <dbReference type="Proteomes" id="UP000231358"/>
    </source>
</evidence>
<feature type="chain" id="PRO_5013815541" evidence="1">
    <location>
        <begin position="17"/>
        <end position="145"/>
    </location>
</feature>
<keyword evidence="1" id="KW-0732">Signal</keyword>
<reference evidence="2 3" key="1">
    <citation type="submission" date="2017-05" db="EMBL/GenBank/DDBJ databases">
        <title>Genome sequence for an aflatoxigenic pathogen of Argentinian peanut, Aspergillus arachidicola.</title>
        <authorList>
            <person name="Moore G."/>
            <person name="Beltz S.B."/>
            <person name="Mack B.M."/>
        </authorList>
    </citation>
    <scope>NUCLEOTIDE SEQUENCE [LARGE SCALE GENOMIC DNA]</scope>
    <source>
        <strain evidence="2 3">CBS 117610</strain>
    </source>
</reference>
<dbReference type="Proteomes" id="UP000231358">
    <property type="component" value="Unassembled WGS sequence"/>
</dbReference>
<evidence type="ECO:0000313" key="2">
    <source>
        <dbReference type="EMBL" id="PIG83977.1"/>
    </source>
</evidence>
<feature type="signal peptide" evidence="1">
    <location>
        <begin position="1"/>
        <end position="16"/>
    </location>
</feature>
<name>A0A2G7FTP3_9EURO</name>
<dbReference type="EMBL" id="NEXV01000418">
    <property type="protein sequence ID" value="PIG83977.1"/>
    <property type="molecule type" value="Genomic_DNA"/>
</dbReference>
<organism evidence="2 3">
    <name type="scientific">Aspergillus arachidicola</name>
    <dbReference type="NCBI Taxonomy" id="656916"/>
    <lineage>
        <taxon>Eukaryota</taxon>
        <taxon>Fungi</taxon>
        <taxon>Dikarya</taxon>
        <taxon>Ascomycota</taxon>
        <taxon>Pezizomycotina</taxon>
        <taxon>Eurotiomycetes</taxon>
        <taxon>Eurotiomycetidae</taxon>
        <taxon>Eurotiales</taxon>
        <taxon>Aspergillaceae</taxon>
        <taxon>Aspergillus</taxon>
        <taxon>Aspergillus subgen. Circumdati</taxon>
    </lineage>
</organism>
<evidence type="ECO:0000256" key="1">
    <source>
        <dbReference type="SAM" id="SignalP"/>
    </source>
</evidence>
<gene>
    <name evidence="2" type="ORF">AARAC_008634</name>
</gene>